<feature type="region of interest" description="Disordered" evidence="1">
    <location>
        <begin position="1"/>
        <end position="125"/>
    </location>
</feature>
<gene>
    <name evidence="2" type="ORF">OSJNBa0006A22.27</name>
    <name evidence="3" type="ORF">P0610D01.35</name>
</gene>
<dbReference type="Proteomes" id="UP000000763">
    <property type="component" value="Chromosome 6"/>
</dbReference>
<dbReference type="EMBL" id="AP004729">
    <property type="protein sequence ID" value="BAD61843.1"/>
    <property type="molecule type" value="Genomic_DNA"/>
</dbReference>
<dbReference type="AlphaFoldDB" id="Q5Z612"/>
<reference evidence="2" key="1">
    <citation type="submission" date="2002-02" db="EMBL/GenBank/DDBJ databases">
        <title>Oryza sativa nipponbare(GA3) genomic DNA, chromosome 6, BAC clone:OSJNBa0006A22.</title>
        <authorList>
            <person name="Sasaki T."/>
            <person name="Matsumoto T."/>
            <person name="Yamamoto K."/>
        </authorList>
    </citation>
    <scope>NUCLEOTIDE SEQUENCE</scope>
</reference>
<evidence type="ECO:0000313" key="3">
    <source>
        <dbReference type="EMBL" id="BAD61947.1"/>
    </source>
</evidence>
<evidence type="ECO:0000313" key="4">
    <source>
        <dbReference type="Proteomes" id="UP000000763"/>
    </source>
</evidence>
<accession>Q5Z612</accession>
<reference evidence="4" key="3">
    <citation type="journal article" date="2005" name="Nature">
        <title>The map-based sequence of the rice genome.</title>
        <authorList>
            <consortium name="International rice genome sequencing project (IRGSP)"/>
            <person name="Matsumoto T."/>
            <person name="Wu J."/>
            <person name="Kanamori H."/>
            <person name="Katayose Y."/>
            <person name="Fujisawa M."/>
            <person name="Namiki N."/>
            <person name="Mizuno H."/>
            <person name="Yamamoto K."/>
            <person name="Antonio B.A."/>
            <person name="Baba T."/>
            <person name="Sakata K."/>
            <person name="Nagamura Y."/>
            <person name="Aoki H."/>
            <person name="Arikawa K."/>
            <person name="Arita K."/>
            <person name="Bito T."/>
            <person name="Chiden Y."/>
            <person name="Fujitsuka N."/>
            <person name="Fukunaka R."/>
            <person name="Hamada M."/>
            <person name="Harada C."/>
            <person name="Hayashi A."/>
            <person name="Hijishita S."/>
            <person name="Honda M."/>
            <person name="Hosokawa S."/>
            <person name="Ichikawa Y."/>
            <person name="Idonuma A."/>
            <person name="Iijima M."/>
            <person name="Ikeda M."/>
            <person name="Ikeno M."/>
            <person name="Ito K."/>
            <person name="Ito S."/>
            <person name="Ito T."/>
            <person name="Ito Y."/>
            <person name="Ito Y."/>
            <person name="Iwabuchi A."/>
            <person name="Kamiya K."/>
            <person name="Karasawa W."/>
            <person name="Kurita K."/>
            <person name="Katagiri S."/>
            <person name="Kikuta A."/>
            <person name="Kobayashi H."/>
            <person name="Kobayashi N."/>
            <person name="Machita K."/>
            <person name="Maehara T."/>
            <person name="Masukawa M."/>
            <person name="Mizubayashi T."/>
            <person name="Mukai Y."/>
            <person name="Nagasaki H."/>
            <person name="Nagata Y."/>
            <person name="Naito S."/>
            <person name="Nakashima M."/>
            <person name="Nakama Y."/>
            <person name="Nakamichi Y."/>
            <person name="Nakamura M."/>
            <person name="Meguro A."/>
            <person name="Negishi M."/>
            <person name="Ohta I."/>
            <person name="Ohta T."/>
            <person name="Okamoto M."/>
            <person name="Ono N."/>
            <person name="Saji S."/>
            <person name="Sakaguchi M."/>
            <person name="Sakai K."/>
            <person name="Shibata M."/>
            <person name="Shimokawa T."/>
            <person name="Song J."/>
            <person name="Takazaki Y."/>
            <person name="Terasawa K."/>
            <person name="Tsugane M."/>
            <person name="Tsuji K."/>
            <person name="Ueda S."/>
            <person name="Waki K."/>
            <person name="Yamagata H."/>
            <person name="Yamamoto M."/>
            <person name="Yamamoto S."/>
            <person name="Yamane H."/>
            <person name="Yoshiki S."/>
            <person name="Yoshihara R."/>
            <person name="Yukawa K."/>
            <person name="Zhong H."/>
            <person name="Yano M."/>
            <person name="Yuan Q."/>
            <person name="Ouyang S."/>
            <person name="Liu J."/>
            <person name="Jones K.M."/>
            <person name="Gansberger K."/>
            <person name="Moffat K."/>
            <person name="Hill J."/>
            <person name="Bera J."/>
            <person name="Fadrosh D."/>
            <person name="Jin S."/>
            <person name="Johri S."/>
            <person name="Kim M."/>
            <person name="Overton L."/>
            <person name="Reardon M."/>
            <person name="Tsitrin T."/>
            <person name="Vuong H."/>
            <person name="Weaver B."/>
            <person name="Ciecko A."/>
            <person name="Tallon L."/>
            <person name="Jackson J."/>
            <person name="Pai G."/>
            <person name="Aken S.V."/>
            <person name="Utterback T."/>
            <person name="Reidmuller S."/>
            <person name="Feldblyum T."/>
            <person name="Hsiao J."/>
            <person name="Zismann V."/>
            <person name="Iobst S."/>
            <person name="de Vazeille A.R."/>
            <person name="Buell C.R."/>
            <person name="Ying K."/>
            <person name="Li Y."/>
            <person name="Lu T."/>
            <person name="Huang Y."/>
            <person name="Zhao Q."/>
            <person name="Feng Q."/>
            <person name="Zhang L."/>
            <person name="Zhu J."/>
            <person name="Weng Q."/>
            <person name="Mu J."/>
            <person name="Lu Y."/>
            <person name="Fan D."/>
            <person name="Liu Y."/>
            <person name="Guan J."/>
            <person name="Zhang Y."/>
            <person name="Yu S."/>
            <person name="Liu X."/>
            <person name="Zhang Y."/>
            <person name="Hong G."/>
            <person name="Han B."/>
            <person name="Choisne N."/>
            <person name="Demange N."/>
            <person name="Orjeda G."/>
            <person name="Samain S."/>
            <person name="Cattolico L."/>
            <person name="Pelletier E."/>
            <person name="Couloux A."/>
            <person name="Segurens B."/>
            <person name="Wincker P."/>
            <person name="D'Hont A."/>
            <person name="Scarpelli C."/>
            <person name="Weissenbach J."/>
            <person name="Salanoubat M."/>
            <person name="Quetier F."/>
            <person name="Yu Y."/>
            <person name="Kim H.R."/>
            <person name="Rambo T."/>
            <person name="Currie J."/>
            <person name="Collura K."/>
            <person name="Luo M."/>
            <person name="Yang T."/>
            <person name="Ammiraju J.S.S."/>
            <person name="Engler F."/>
            <person name="Soderlund C."/>
            <person name="Wing R.A."/>
            <person name="Palmer L.E."/>
            <person name="de la Bastide M."/>
            <person name="Spiegel L."/>
            <person name="Nascimento L."/>
            <person name="Zutavern T."/>
            <person name="O'Shaughnessy A."/>
            <person name="Dike S."/>
            <person name="Dedhia N."/>
            <person name="Preston R."/>
            <person name="Balija V."/>
            <person name="McCombie W.R."/>
            <person name="Chow T."/>
            <person name="Chen H."/>
            <person name="Chung M."/>
            <person name="Chen C."/>
            <person name="Shaw J."/>
            <person name="Wu H."/>
            <person name="Hsiao K."/>
            <person name="Chao Y."/>
            <person name="Chu M."/>
            <person name="Cheng C."/>
            <person name="Hour A."/>
            <person name="Lee P."/>
            <person name="Lin S."/>
            <person name="Lin Y."/>
            <person name="Liou J."/>
            <person name="Liu S."/>
            <person name="Hsing Y."/>
            <person name="Raghuvanshi S."/>
            <person name="Mohanty A."/>
            <person name="Bharti A.K."/>
            <person name="Gaur A."/>
            <person name="Gupta V."/>
            <person name="Kumar D."/>
            <person name="Ravi V."/>
            <person name="Vij S."/>
            <person name="Kapur A."/>
            <person name="Khurana P."/>
            <person name="Khurana P."/>
            <person name="Khurana J.P."/>
            <person name="Tyagi A.K."/>
            <person name="Gaikwad K."/>
            <person name="Singh A."/>
            <person name="Dalal V."/>
            <person name="Srivastava S."/>
            <person name="Dixit A."/>
            <person name="Pal A.K."/>
            <person name="Ghazi I.A."/>
            <person name="Yadav M."/>
            <person name="Pandit A."/>
            <person name="Bhargava A."/>
            <person name="Sureshbabu K."/>
            <person name="Batra K."/>
            <person name="Sharma T.R."/>
            <person name="Mohapatra T."/>
            <person name="Singh N.K."/>
            <person name="Messing J."/>
            <person name="Nelson A.B."/>
            <person name="Fuks G."/>
            <person name="Kavchok S."/>
            <person name="Keizer G."/>
            <person name="Linton E."/>
            <person name="Llaca V."/>
            <person name="Song R."/>
            <person name="Tanyolac B."/>
            <person name="Young S."/>
            <person name="Ho-Il K."/>
            <person name="Hahn J.H."/>
            <person name="Sangsakoo G."/>
            <person name="Vanavichit A."/>
            <person name="de Mattos Luiz.A.T."/>
            <person name="Zimmer P.D."/>
            <person name="Malone G."/>
            <person name="Dellagostin O."/>
            <person name="de Oliveira A.C."/>
            <person name="Bevan M."/>
            <person name="Bancroft I."/>
            <person name="Minx P."/>
            <person name="Cordum H."/>
            <person name="Wilson R."/>
            <person name="Cheng Z."/>
            <person name="Jin W."/>
            <person name="Jiang J."/>
            <person name="Leong S.A."/>
            <person name="Iwama H."/>
            <person name="Gojobori T."/>
            <person name="Itoh T."/>
            <person name="Niimura Y."/>
            <person name="Fujii Y."/>
            <person name="Habara T."/>
            <person name="Sakai H."/>
            <person name="Sato Y."/>
            <person name="Wilson G."/>
            <person name="Kumar K."/>
            <person name="McCouch S."/>
            <person name="Juretic N."/>
            <person name="Hoen D."/>
            <person name="Wright S."/>
            <person name="Bruskiewich R."/>
            <person name="Bureau T."/>
            <person name="Miyao A."/>
            <person name="Hirochika H."/>
            <person name="Nishikawa T."/>
            <person name="Kadowaki K."/>
            <person name="Sugiura M."/>
            <person name="Burr B."/>
            <person name="Sasaki T."/>
        </authorList>
    </citation>
    <scope>NUCLEOTIDE SEQUENCE [LARGE SCALE GENOMIC DNA]</scope>
    <source>
        <strain evidence="4">cv. Nipponbare</strain>
    </source>
</reference>
<dbReference type="EMBL" id="AP005460">
    <property type="protein sequence ID" value="BAD61947.1"/>
    <property type="molecule type" value="Genomic_DNA"/>
</dbReference>
<feature type="compositionally biased region" description="Low complexity" evidence="1">
    <location>
        <begin position="76"/>
        <end position="87"/>
    </location>
</feature>
<evidence type="ECO:0000313" key="2">
    <source>
        <dbReference type="EMBL" id="BAD61843.1"/>
    </source>
</evidence>
<reference evidence="4" key="4">
    <citation type="journal article" date="2008" name="Nucleic Acids Res.">
        <title>The rice annotation project database (RAP-DB): 2008 update.</title>
        <authorList>
            <consortium name="The rice annotation project (RAP)"/>
        </authorList>
    </citation>
    <scope>GENOME REANNOTATION</scope>
    <source>
        <strain evidence="4">cv. Nipponbare</strain>
    </source>
</reference>
<proteinExistence type="predicted"/>
<feature type="compositionally biased region" description="Low complexity" evidence="1">
    <location>
        <begin position="94"/>
        <end position="106"/>
    </location>
</feature>
<protein>
    <submittedName>
        <fullName evidence="3">Uncharacterized protein</fullName>
    </submittedName>
</protein>
<name>Q5Z612_ORYSJ</name>
<feature type="compositionally biased region" description="Basic and acidic residues" evidence="1">
    <location>
        <begin position="60"/>
        <end position="72"/>
    </location>
</feature>
<evidence type="ECO:0000256" key="1">
    <source>
        <dbReference type="SAM" id="MobiDB-lite"/>
    </source>
</evidence>
<reference evidence="3" key="2">
    <citation type="submission" date="2002-06" db="EMBL/GenBank/DDBJ databases">
        <title>Oryza sativa nipponbare(GA3) genomic DNA, chromosome 6, PAC clone:P0610D01.</title>
        <authorList>
            <person name="Sasaki T."/>
            <person name="Matsumoto T."/>
            <person name="Katayose Y."/>
        </authorList>
    </citation>
    <scope>NUCLEOTIDE SEQUENCE</scope>
</reference>
<sequence>MAAATPVTSRAGAYPHEPPATRAVSESSSSSATTVFPPTGWQARARGKEDAGGASGDGRNGGERSDAEHADADGCSSVVAASRDASSNNKEPQMADAAKADAAAKATKMDMLEDDDESPASSGSARVAWWCVTAGACLGIDTP</sequence>
<organism evidence="3 4">
    <name type="scientific">Oryza sativa subsp. japonica</name>
    <name type="common">Rice</name>
    <dbReference type="NCBI Taxonomy" id="39947"/>
    <lineage>
        <taxon>Eukaryota</taxon>
        <taxon>Viridiplantae</taxon>
        <taxon>Streptophyta</taxon>
        <taxon>Embryophyta</taxon>
        <taxon>Tracheophyta</taxon>
        <taxon>Spermatophyta</taxon>
        <taxon>Magnoliopsida</taxon>
        <taxon>Liliopsida</taxon>
        <taxon>Poales</taxon>
        <taxon>Poaceae</taxon>
        <taxon>BOP clade</taxon>
        <taxon>Oryzoideae</taxon>
        <taxon>Oryzeae</taxon>
        <taxon>Oryzinae</taxon>
        <taxon>Oryza</taxon>
        <taxon>Oryza sativa</taxon>
    </lineage>
</organism>